<dbReference type="SUPFAM" id="SSF52540">
    <property type="entry name" value="P-loop containing nucleoside triphosphate hydrolases"/>
    <property type="match status" value="2"/>
</dbReference>
<dbReference type="Gene3D" id="3.40.50.300">
    <property type="entry name" value="P-loop containing nucleotide triphosphate hydrolases"/>
    <property type="match status" value="1"/>
</dbReference>
<keyword evidence="5" id="KW-1185">Reference proteome</keyword>
<dbReference type="GO" id="GO:0005524">
    <property type="term" value="F:ATP binding"/>
    <property type="evidence" value="ECO:0007669"/>
    <property type="project" value="InterPro"/>
</dbReference>
<dbReference type="SMART" id="SM00487">
    <property type="entry name" value="DEXDc"/>
    <property type="match status" value="1"/>
</dbReference>
<keyword evidence="1" id="KW-0378">Hydrolase</keyword>
<dbReference type="Pfam" id="PF00176">
    <property type="entry name" value="SNF2-rel_dom"/>
    <property type="match status" value="1"/>
</dbReference>
<accession>A0AAE9ZUP4</accession>
<dbReference type="InterPro" id="IPR000330">
    <property type="entry name" value="SNF2_N"/>
</dbReference>
<feature type="domain" description="Helicase C-terminal" evidence="3">
    <location>
        <begin position="956"/>
        <end position="1037"/>
    </location>
</feature>
<keyword evidence="4" id="KW-0347">Helicase</keyword>
<dbReference type="EMBL" id="CP119075">
    <property type="protein sequence ID" value="WED64437.1"/>
    <property type="molecule type" value="Genomic_DNA"/>
</dbReference>
<dbReference type="CDD" id="cd18793">
    <property type="entry name" value="SF2_C_SNF"/>
    <property type="match status" value="1"/>
</dbReference>
<dbReference type="RefSeq" id="WP_330930930.1">
    <property type="nucleotide sequence ID" value="NZ_CP119075.1"/>
</dbReference>
<dbReference type="GO" id="GO:0004386">
    <property type="term" value="F:helicase activity"/>
    <property type="evidence" value="ECO:0007669"/>
    <property type="project" value="UniProtKB-KW"/>
</dbReference>
<dbReference type="Pfam" id="PF00271">
    <property type="entry name" value="Helicase_C"/>
    <property type="match status" value="1"/>
</dbReference>
<evidence type="ECO:0000259" key="3">
    <source>
        <dbReference type="SMART" id="SM00490"/>
    </source>
</evidence>
<dbReference type="InterPro" id="IPR014001">
    <property type="entry name" value="Helicase_ATP-bd"/>
</dbReference>
<dbReference type="InterPro" id="IPR038718">
    <property type="entry name" value="SNF2-like_sf"/>
</dbReference>
<proteinExistence type="predicted"/>
<dbReference type="InterPro" id="IPR001650">
    <property type="entry name" value="Helicase_C-like"/>
</dbReference>
<dbReference type="Gene3D" id="3.40.50.10810">
    <property type="entry name" value="Tandem AAA-ATPase domain"/>
    <property type="match status" value="1"/>
</dbReference>
<feature type="domain" description="Helicase ATP-binding" evidence="2">
    <location>
        <begin position="630"/>
        <end position="821"/>
    </location>
</feature>
<dbReference type="GO" id="GO:0016787">
    <property type="term" value="F:hydrolase activity"/>
    <property type="evidence" value="ECO:0007669"/>
    <property type="project" value="UniProtKB-KW"/>
</dbReference>
<dbReference type="InterPro" id="IPR049730">
    <property type="entry name" value="SNF2/RAD54-like_C"/>
</dbReference>
<gene>
    <name evidence="4" type="ORF">PXH66_19025</name>
</gene>
<dbReference type="SMART" id="SM00490">
    <property type="entry name" value="HELICc"/>
    <property type="match status" value="1"/>
</dbReference>
<dbReference type="Proteomes" id="UP001218638">
    <property type="component" value="Chromosome"/>
</dbReference>
<organism evidence="4 5">
    <name type="scientific">Synoicihabitans lomoniglobus</name>
    <dbReference type="NCBI Taxonomy" id="2909285"/>
    <lineage>
        <taxon>Bacteria</taxon>
        <taxon>Pseudomonadati</taxon>
        <taxon>Verrucomicrobiota</taxon>
        <taxon>Opitutia</taxon>
        <taxon>Opitutales</taxon>
        <taxon>Opitutaceae</taxon>
        <taxon>Synoicihabitans</taxon>
    </lineage>
</organism>
<evidence type="ECO:0000259" key="2">
    <source>
        <dbReference type="SMART" id="SM00487"/>
    </source>
</evidence>
<keyword evidence="4" id="KW-0067">ATP-binding</keyword>
<name>A0AAE9ZUP4_9BACT</name>
<evidence type="ECO:0000313" key="4">
    <source>
        <dbReference type="EMBL" id="WED64437.1"/>
    </source>
</evidence>
<protein>
    <submittedName>
        <fullName evidence="4">DEAD/DEAH box helicase</fullName>
    </submittedName>
</protein>
<dbReference type="AlphaFoldDB" id="A0AAE9ZUP4"/>
<dbReference type="KEGG" id="slom:PXH66_19025"/>
<dbReference type="PANTHER" id="PTHR10799">
    <property type="entry name" value="SNF2/RAD54 HELICASE FAMILY"/>
    <property type="match status" value="1"/>
</dbReference>
<evidence type="ECO:0000256" key="1">
    <source>
        <dbReference type="ARBA" id="ARBA00022801"/>
    </source>
</evidence>
<reference evidence="4" key="1">
    <citation type="submission" date="2023-03" db="EMBL/GenBank/DDBJ databases">
        <title>Lomoglobus Profundus gen. nov., sp. nov., a novel member of the phylum Verrucomicrobia, isolated from deep-marine sediment of South China Sea.</title>
        <authorList>
            <person name="Ahmad T."/>
            <person name="Ishaq S.E."/>
            <person name="Wang F."/>
        </authorList>
    </citation>
    <scope>NUCLEOTIDE SEQUENCE</scope>
    <source>
        <strain evidence="4">LMO-M01</strain>
    </source>
</reference>
<keyword evidence="4" id="KW-0547">Nucleotide-binding</keyword>
<evidence type="ECO:0000313" key="5">
    <source>
        <dbReference type="Proteomes" id="UP001218638"/>
    </source>
</evidence>
<sequence>MPPRRNQIHVRAVRTPEAILALRLRLDSFPEEAREDGFDYFKDGAVRSVASAADHLVSATVAHDTPRTVTLFFTRGDWSTRCTCRAHKDCKHAYAAGQAWIAAVEAGQPDGRDPAEIVPTTESKLAAKLQPAGDRALDAELGRWLRALPESTQPALSAGEALFAEVHDLRVRLDPLGNWMFEAQAAAGKPWKTPTKKWLTQLSQLRPADLEFLPPPRAALATALGAEFRLSPLGLNPRQPLPLDAVGGLLRSQAVRPALALADGSPLIIQPEALVPEATVSADVADRFDLHLVTPDGEPADTARLVAEQPEPLYQFHGELWRGPPPPPSERLPVAALSDARLLPRLRAMGLRLPEGHSAELRTITLKPHLRCWLSPSIDGQERDFHAQLTARSENPPCEQVWTDDVVGWTWNKKALPPPRVAGAPALEFDLSQAEEASARFRGFRLGWDGWAESWMRPVNDFFAEEFVEWHSNQSPQLEIEVSPELSSLLGAPLQAHVATSIAPGTKSEQDWFGLTVALKVEDTKLNAEEVAMLIKAKGKWVHLPRQGGWRRISQDVDVAPETAAALDKLGLGYEDVLTGGRSLKHEVHVLQMALQAESLADRDSVFVHLLQDRAAELRALPPPPVPTGLQATLRPYQIEGFHFLAHLSAQRLGGVLADDMGLGKTVQTLAWLLHLSAQKSTKKKSPFRALIICPKSVMHGWLVETTRFAPDFGIGAFDPLSRAAAVAETGPRLLVANYTQLRLHAETFRSVDWDAVVLDEGQFIKNPRSQVAVAARSLRARRRVILTGTPIENRLSDLWSLFAFAQPGLLGDQAGFRRQYNEVDPASLDRLHRRVQHFLLRRTKAQAAPDLPPRTEDEIVVELEGDQRRLYDAELKRARAELLGIETAAELGKARFNVLASLLRLRQICCHPALVDPTHAKMPSAKLEALIERVEELAEEGHQVLVFSQFVEMLQIIRHRLEGEGIGHLMLTGATENRGELVERFQSDPSKTVFLLSLKAAGFGLNLTAASYAILYDPWWNPAAEAQAIDRIHRIGQTKPVIAYRLISDGTVEQKIRALQHDKAALAAAVVQEDSLAKVMDLDSLRDVLS</sequence>
<dbReference type="InterPro" id="IPR027417">
    <property type="entry name" value="P-loop_NTPase"/>
</dbReference>